<evidence type="ECO:0000313" key="1">
    <source>
        <dbReference type="EMBL" id="KAL1523480.1"/>
    </source>
</evidence>
<dbReference type="AlphaFoldDB" id="A0AB34JRV4"/>
<dbReference type="SUPFAM" id="SSF53254">
    <property type="entry name" value="Phosphoglycerate mutase-like"/>
    <property type="match status" value="1"/>
</dbReference>
<evidence type="ECO:0000313" key="2">
    <source>
        <dbReference type="Proteomes" id="UP001515480"/>
    </source>
</evidence>
<dbReference type="InterPro" id="IPR050275">
    <property type="entry name" value="PGM_Phosphatase"/>
</dbReference>
<dbReference type="SMART" id="SM00855">
    <property type="entry name" value="PGAM"/>
    <property type="match status" value="1"/>
</dbReference>
<dbReference type="InterPro" id="IPR029033">
    <property type="entry name" value="His_PPase_superfam"/>
</dbReference>
<dbReference type="CDD" id="cd07067">
    <property type="entry name" value="HP_PGM_like"/>
    <property type="match status" value="1"/>
</dbReference>
<sequence length="276" mass="30670">MLSISLAPLAELLLLPDPPPALCLRNKTLHLIRHAQGTHNAAEAEAAASRLHLLDPTGRHAELHAAHGEAWVLLEEATARRHWDAPLTPAGREQAYALRRSLRAAALRLDGVVSSPFRRTLQTALLALPQLEQAATAFQLGADSLAPPPITATDLVRERVGPYTCDGRLTVAELKAIFPAPIPINFSHVENEDRYFAEHPESGPQEDELVERRANAALEWIMALPDHMHRLALVTHLHFLEALARLHPKMDQRRFLNAEHRVVILCETASQRKLEL</sequence>
<dbReference type="PANTHER" id="PTHR48100">
    <property type="entry name" value="BROAD-SPECIFICITY PHOSPHATASE YOR283W-RELATED"/>
    <property type="match status" value="1"/>
</dbReference>
<name>A0AB34JRV4_PRYPA</name>
<reference evidence="1 2" key="1">
    <citation type="journal article" date="2024" name="Science">
        <title>Giant polyketide synthase enzymes in the biosynthesis of giant marine polyether toxins.</title>
        <authorList>
            <person name="Fallon T.R."/>
            <person name="Shende V.V."/>
            <person name="Wierzbicki I.H."/>
            <person name="Pendleton A.L."/>
            <person name="Watervoot N.F."/>
            <person name="Auber R.P."/>
            <person name="Gonzalez D.J."/>
            <person name="Wisecaver J.H."/>
            <person name="Moore B.S."/>
        </authorList>
    </citation>
    <scope>NUCLEOTIDE SEQUENCE [LARGE SCALE GENOMIC DNA]</scope>
    <source>
        <strain evidence="1 2">12B1</strain>
    </source>
</reference>
<organism evidence="1 2">
    <name type="scientific">Prymnesium parvum</name>
    <name type="common">Toxic golden alga</name>
    <dbReference type="NCBI Taxonomy" id="97485"/>
    <lineage>
        <taxon>Eukaryota</taxon>
        <taxon>Haptista</taxon>
        <taxon>Haptophyta</taxon>
        <taxon>Prymnesiophyceae</taxon>
        <taxon>Prymnesiales</taxon>
        <taxon>Prymnesiaceae</taxon>
        <taxon>Prymnesium</taxon>
    </lineage>
</organism>
<dbReference type="PANTHER" id="PTHR48100:SF1">
    <property type="entry name" value="HISTIDINE PHOSPHATASE FAMILY PROTEIN-RELATED"/>
    <property type="match status" value="1"/>
</dbReference>
<gene>
    <name evidence="1" type="ORF">AB1Y20_018418</name>
</gene>
<dbReference type="Proteomes" id="UP001515480">
    <property type="component" value="Unassembled WGS sequence"/>
</dbReference>
<dbReference type="EMBL" id="JBGBPQ010000006">
    <property type="protein sequence ID" value="KAL1523480.1"/>
    <property type="molecule type" value="Genomic_DNA"/>
</dbReference>
<comment type="caution">
    <text evidence="1">The sequence shown here is derived from an EMBL/GenBank/DDBJ whole genome shotgun (WGS) entry which is preliminary data.</text>
</comment>
<proteinExistence type="predicted"/>
<dbReference type="GO" id="GO:0005737">
    <property type="term" value="C:cytoplasm"/>
    <property type="evidence" value="ECO:0007669"/>
    <property type="project" value="TreeGrafter"/>
</dbReference>
<dbReference type="GO" id="GO:0016791">
    <property type="term" value="F:phosphatase activity"/>
    <property type="evidence" value="ECO:0007669"/>
    <property type="project" value="TreeGrafter"/>
</dbReference>
<accession>A0AB34JRV4</accession>
<keyword evidence="2" id="KW-1185">Reference proteome</keyword>
<protein>
    <submittedName>
        <fullName evidence="1">Uncharacterized protein</fullName>
    </submittedName>
</protein>
<dbReference type="InterPro" id="IPR013078">
    <property type="entry name" value="His_Pase_superF_clade-1"/>
</dbReference>
<dbReference type="Pfam" id="PF00300">
    <property type="entry name" value="His_Phos_1"/>
    <property type="match status" value="1"/>
</dbReference>
<dbReference type="Gene3D" id="3.40.50.1240">
    <property type="entry name" value="Phosphoglycerate mutase-like"/>
    <property type="match status" value="1"/>
</dbReference>